<gene>
    <name evidence="10" type="ORF">H9X54_002955</name>
</gene>
<keyword evidence="3 8" id="KW-1134">Transmembrane beta strand</keyword>
<dbReference type="SUPFAM" id="SSF56935">
    <property type="entry name" value="Porins"/>
    <property type="match status" value="1"/>
</dbReference>
<dbReference type="PANTHER" id="PTHR30069:SF29">
    <property type="entry name" value="HEMOGLOBIN AND HEMOGLOBIN-HAPTOGLOBIN-BINDING PROTEIN 1-RELATED"/>
    <property type="match status" value="1"/>
</dbReference>
<accession>A0ABS2CTG0</accession>
<evidence type="ECO:0000259" key="9">
    <source>
        <dbReference type="Pfam" id="PF07715"/>
    </source>
</evidence>
<dbReference type="Gene3D" id="2.170.130.10">
    <property type="entry name" value="TonB-dependent receptor, plug domain"/>
    <property type="match status" value="1"/>
</dbReference>
<dbReference type="Pfam" id="PF13715">
    <property type="entry name" value="CarbopepD_reg_2"/>
    <property type="match status" value="1"/>
</dbReference>
<keyword evidence="5" id="KW-0732">Signal</keyword>
<evidence type="ECO:0000256" key="2">
    <source>
        <dbReference type="ARBA" id="ARBA00022448"/>
    </source>
</evidence>
<evidence type="ECO:0000313" key="11">
    <source>
        <dbReference type="Proteomes" id="UP000759529"/>
    </source>
</evidence>
<evidence type="ECO:0000256" key="5">
    <source>
        <dbReference type="ARBA" id="ARBA00022729"/>
    </source>
</evidence>
<dbReference type="InterPro" id="IPR012910">
    <property type="entry name" value="Plug_dom"/>
</dbReference>
<keyword evidence="11" id="KW-1185">Reference proteome</keyword>
<evidence type="ECO:0000256" key="7">
    <source>
        <dbReference type="ARBA" id="ARBA00023237"/>
    </source>
</evidence>
<comment type="caution">
    <text evidence="10">The sequence shown here is derived from an EMBL/GenBank/DDBJ whole genome shotgun (WGS) entry which is preliminary data.</text>
</comment>
<dbReference type="InterPro" id="IPR023996">
    <property type="entry name" value="TonB-dep_OMP_SusC/RagA"/>
</dbReference>
<reference evidence="10 11" key="1">
    <citation type="submission" date="2021-02" db="EMBL/GenBank/DDBJ databases">
        <authorList>
            <person name="Jung H.S."/>
            <person name="Chun B.H."/>
            <person name="Jeon C.O."/>
        </authorList>
    </citation>
    <scope>NUCLEOTIDE SEQUENCE [LARGE SCALE GENOMIC DNA]</scope>
    <source>
        <strain evidence="10 11">LMG 25203</strain>
    </source>
</reference>
<organism evidence="10 11">
    <name type="scientific">Flavobacterium macrobrachii</name>
    <dbReference type="NCBI Taxonomy" id="591204"/>
    <lineage>
        <taxon>Bacteria</taxon>
        <taxon>Pseudomonadati</taxon>
        <taxon>Bacteroidota</taxon>
        <taxon>Flavobacteriia</taxon>
        <taxon>Flavobacteriales</taxon>
        <taxon>Flavobacteriaceae</taxon>
        <taxon>Flavobacterium</taxon>
    </lineage>
</organism>
<dbReference type="InterPro" id="IPR023997">
    <property type="entry name" value="TonB-dep_OMP_SusC/RagA_CS"/>
</dbReference>
<dbReference type="EMBL" id="JACSOD020000409">
    <property type="protein sequence ID" value="MBM6498259.1"/>
    <property type="molecule type" value="Genomic_DNA"/>
</dbReference>
<evidence type="ECO:0000256" key="4">
    <source>
        <dbReference type="ARBA" id="ARBA00022692"/>
    </source>
</evidence>
<evidence type="ECO:0000256" key="8">
    <source>
        <dbReference type="PROSITE-ProRule" id="PRU01360"/>
    </source>
</evidence>
<protein>
    <submittedName>
        <fullName evidence="10">SusC/RagA family TonB-linked outer membrane protein</fullName>
    </submittedName>
</protein>
<evidence type="ECO:0000256" key="6">
    <source>
        <dbReference type="ARBA" id="ARBA00023136"/>
    </source>
</evidence>
<dbReference type="Proteomes" id="UP000759529">
    <property type="component" value="Unassembled WGS sequence"/>
</dbReference>
<dbReference type="RefSeq" id="WP_187657885.1">
    <property type="nucleotide sequence ID" value="NZ_JACSOD020000409.1"/>
</dbReference>
<dbReference type="InterPro" id="IPR039426">
    <property type="entry name" value="TonB-dep_rcpt-like"/>
</dbReference>
<dbReference type="NCBIfam" id="TIGR04057">
    <property type="entry name" value="SusC_RagA_signa"/>
    <property type="match status" value="1"/>
</dbReference>
<evidence type="ECO:0000256" key="1">
    <source>
        <dbReference type="ARBA" id="ARBA00004571"/>
    </source>
</evidence>
<dbReference type="SUPFAM" id="SSF49464">
    <property type="entry name" value="Carboxypeptidase regulatory domain-like"/>
    <property type="match status" value="1"/>
</dbReference>
<keyword evidence="4 8" id="KW-0812">Transmembrane</keyword>
<proteinExistence type="inferred from homology"/>
<feature type="domain" description="TonB-dependent receptor plug" evidence="9">
    <location>
        <begin position="132"/>
        <end position="256"/>
    </location>
</feature>
<comment type="subcellular location">
    <subcellularLocation>
        <location evidence="1 8">Cell outer membrane</location>
        <topology evidence="1 8">Multi-pass membrane protein</topology>
    </subcellularLocation>
</comment>
<keyword evidence="6 8" id="KW-0472">Membrane</keyword>
<evidence type="ECO:0000313" key="10">
    <source>
        <dbReference type="EMBL" id="MBM6498259.1"/>
    </source>
</evidence>
<keyword evidence="7 8" id="KW-0998">Cell outer membrane</keyword>
<dbReference type="Gene3D" id="2.60.40.1120">
    <property type="entry name" value="Carboxypeptidase-like, regulatory domain"/>
    <property type="match status" value="1"/>
</dbReference>
<dbReference type="InterPro" id="IPR008969">
    <property type="entry name" value="CarboxyPept-like_regulatory"/>
</dbReference>
<name>A0ABS2CTG0_9FLAO</name>
<comment type="similarity">
    <text evidence="8">Belongs to the TonB-dependent receptor family.</text>
</comment>
<keyword evidence="2 8" id="KW-0813">Transport</keyword>
<dbReference type="PROSITE" id="PS52016">
    <property type="entry name" value="TONB_DEPENDENT_REC_3"/>
    <property type="match status" value="1"/>
</dbReference>
<dbReference type="Gene3D" id="2.40.170.20">
    <property type="entry name" value="TonB-dependent receptor, beta-barrel domain"/>
    <property type="match status" value="1"/>
</dbReference>
<dbReference type="Pfam" id="PF07715">
    <property type="entry name" value="Plug"/>
    <property type="match status" value="1"/>
</dbReference>
<dbReference type="InterPro" id="IPR037066">
    <property type="entry name" value="Plug_dom_sf"/>
</dbReference>
<dbReference type="NCBIfam" id="TIGR04056">
    <property type="entry name" value="OMP_RagA_SusC"/>
    <property type="match status" value="1"/>
</dbReference>
<dbReference type="InterPro" id="IPR036942">
    <property type="entry name" value="Beta-barrel_TonB_sf"/>
</dbReference>
<evidence type="ECO:0000256" key="3">
    <source>
        <dbReference type="ARBA" id="ARBA00022452"/>
    </source>
</evidence>
<sequence>MNKFSFILKSGTINFSLAVLVLFFCTTTWASPLSLRQQTQQQITGTVSDASGPLPAVTVTVKGKTIGTLTDQNGYFSITAAVGDTLIFSFMGYKTVEVTVNNQNTIKVQLQEDATALKEVTVNAGYYSVKEKERTGSIAKITSKDIENQPVSNVLAAMQGRMAGVDIIQDGGTAGGGFQVKIRGLNSLRADGNAPLYIIDGVPFSSETIGYNNTTTGMASSTSPLNSINPNDVESIEVLKDADATAIYGSRGANGVVLITTKKGKAGKTKFSINSTTGVGRVTKFIDLMNTEQYLAMRKKAFANDGITTYPANAFDVNGTWDENRYTNWQKELLGGTAEINNIQASVSGGSALTQYLFSGTRRTESTVIPGDFNYSRTAFHTNINHSSDNGKFKIAFSGGYTLQDNKQPSADLTRVARNLAPNAPALYDANGNLNWENNTFQNPLAALNTYSTVDTKDLLANVVLSYAILPNLVAKANLGYTDTHNFEQRVIPHTIANPSSNFTSAVSSLWNNTTERQSHLFEPQLQWKKDFASSSLDILVGATTQYQQTSRLFANGQGFASNTLITNMASANTKNVLGSDITVYKYQAFFGRVNYNYKERYIINATGRRDGSSRFGPGKQFATFGAVGAAWLFSKESFLKESSVLSFGKLRMSYGTSGNDQIGDYQFLNTYGTNGLNYQGIVGLEPIRLYNPDFGWESSTKLEAALETGFWQDRVFLTLAWYTNRSSNQLVGIPLPGTTGYSSINANLDATVANKGVEVTLRTVNWNGSDFKWSTNITLSAARNTLVSFPGLAGSTFANRYVVGQPTSIVKVYEYQGVNPQTGLYEVADLNGDGLITAAGDKQKVMDLTPEYFGAIQNQVQYKNWQLDFLFQFVKQQTNGYTPSAPNGYFFNQSSALTNVWQQAGDNATYQMPTSGQNSAAVTAFNRYMDSDALIVDGSYIRLKNIAISYDVPLQSKGIQCKIMFQGQNVLTFTPYKGGDPEFRFTGYLPPLRVLTAGVQLNF</sequence>
<dbReference type="PANTHER" id="PTHR30069">
    <property type="entry name" value="TONB-DEPENDENT OUTER MEMBRANE RECEPTOR"/>
    <property type="match status" value="1"/>
</dbReference>